<gene>
    <name evidence="2" type="ORF">OKA104_LOCUS33041</name>
</gene>
<feature type="region of interest" description="Disordered" evidence="1">
    <location>
        <begin position="297"/>
        <end position="328"/>
    </location>
</feature>
<proteinExistence type="predicted"/>
<evidence type="ECO:0000256" key="1">
    <source>
        <dbReference type="SAM" id="MobiDB-lite"/>
    </source>
</evidence>
<sequence length="328" mass="37744">EKLWNDLEIDFRLVPFKFPDNKIYGIVKVIPESSRRLIKKFILVVNKTTEIDFHVSYDSIAASGFNTNTKDPSAYIKAIPNNKKWSQEPKLSDYFHFTGEVFALSPTISFTWPDNEENPKANLIVKWFHLGDKTAHKYIMYLDGVDIQYIRQKQIEDVFYVSIQGFESGKSHTFQLVAKLLNGKETYRSDLMKFEVPELDSFKNHDYSENQDELKSQDEFITVTNELPPPNLPSIPPTKDDIISDVIENNQEQSPKTPSVLKESPKNDNKMYTCCNDSPHKEFPGIEHYFKNIGHLIPTSPKSSINGNKKSIPPKEKTNNDDDDIVMS</sequence>
<accession>A0A819S0B4</accession>
<dbReference type="EMBL" id="CAJOAY010004111">
    <property type="protein sequence ID" value="CAF4055181.1"/>
    <property type="molecule type" value="Genomic_DNA"/>
</dbReference>
<feature type="compositionally biased region" description="Polar residues" evidence="1">
    <location>
        <begin position="300"/>
        <end position="309"/>
    </location>
</feature>
<name>A0A819S0B4_9BILA</name>
<dbReference type="AlphaFoldDB" id="A0A819S0B4"/>
<organism evidence="2 3">
    <name type="scientific">Adineta steineri</name>
    <dbReference type="NCBI Taxonomy" id="433720"/>
    <lineage>
        <taxon>Eukaryota</taxon>
        <taxon>Metazoa</taxon>
        <taxon>Spiralia</taxon>
        <taxon>Gnathifera</taxon>
        <taxon>Rotifera</taxon>
        <taxon>Eurotatoria</taxon>
        <taxon>Bdelloidea</taxon>
        <taxon>Adinetida</taxon>
        <taxon>Adinetidae</taxon>
        <taxon>Adineta</taxon>
    </lineage>
</organism>
<comment type="caution">
    <text evidence="2">The sequence shown here is derived from an EMBL/GenBank/DDBJ whole genome shotgun (WGS) entry which is preliminary data.</text>
</comment>
<feature type="non-terminal residue" evidence="2">
    <location>
        <position position="1"/>
    </location>
</feature>
<protein>
    <submittedName>
        <fullName evidence="2">Uncharacterized protein</fullName>
    </submittedName>
</protein>
<dbReference type="Proteomes" id="UP000663881">
    <property type="component" value="Unassembled WGS sequence"/>
</dbReference>
<evidence type="ECO:0000313" key="3">
    <source>
        <dbReference type="Proteomes" id="UP000663881"/>
    </source>
</evidence>
<evidence type="ECO:0000313" key="2">
    <source>
        <dbReference type="EMBL" id="CAF4055181.1"/>
    </source>
</evidence>
<reference evidence="2" key="1">
    <citation type="submission" date="2021-02" db="EMBL/GenBank/DDBJ databases">
        <authorList>
            <person name="Nowell W R."/>
        </authorList>
    </citation>
    <scope>NUCLEOTIDE SEQUENCE</scope>
</reference>
<feature type="region of interest" description="Disordered" evidence="1">
    <location>
        <begin position="249"/>
        <end position="268"/>
    </location>
</feature>